<gene>
    <name evidence="2" type="ORF">IEQ34_007261</name>
</gene>
<sequence>MDIFVEEIGIKRALDREIYPLEDLGARSVGSSPPASFGHRVYGSTWVDLVNQVDPGPGPDPKKRVPPYIEVMMGDHPSSKTPTTKGNPPPITQNKVSISQFSHKAMLLTVGLIAFFRDRGAVLTPECLSQIG</sequence>
<comment type="caution">
    <text evidence="2">The sequence shown here is derived from an EMBL/GenBank/DDBJ whole genome shotgun (WGS) entry which is preliminary data.</text>
</comment>
<feature type="compositionally biased region" description="Polar residues" evidence="1">
    <location>
        <begin position="79"/>
        <end position="93"/>
    </location>
</feature>
<dbReference type="Proteomes" id="UP000775213">
    <property type="component" value="Unassembled WGS sequence"/>
</dbReference>
<organism evidence="2 3">
    <name type="scientific">Dendrobium chrysotoxum</name>
    <name type="common">Orchid</name>
    <dbReference type="NCBI Taxonomy" id="161865"/>
    <lineage>
        <taxon>Eukaryota</taxon>
        <taxon>Viridiplantae</taxon>
        <taxon>Streptophyta</taxon>
        <taxon>Embryophyta</taxon>
        <taxon>Tracheophyta</taxon>
        <taxon>Spermatophyta</taxon>
        <taxon>Magnoliopsida</taxon>
        <taxon>Liliopsida</taxon>
        <taxon>Asparagales</taxon>
        <taxon>Orchidaceae</taxon>
        <taxon>Epidendroideae</taxon>
        <taxon>Malaxideae</taxon>
        <taxon>Dendrobiinae</taxon>
        <taxon>Dendrobium</taxon>
    </lineage>
</organism>
<evidence type="ECO:0000256" key="1">
    <source>
        <dbReference type="SAM" id="MobiDB-lite"/>
    </source>
</evidence>
<reference evidence="2 3" key="1">
    <citation type="journal article" date="2021" name="Hortic Res">
        <title>Chromosome-scale assembly of the Dendrobium chrysotoxum genome enhances the understanding of orchid evolution.</title>
        <authorList>
            <person name="Zhang Y."/>
            <person name="Zhang G.Q."/>
            <person name="Zhang D."/>
            <person name="Liu X.D."/>
            <person name="Xu X.Y."/>
            <person name="Sun W.H."/>
            <person name="Yu X."/>
            <person name="Zhu X."/>
            <person name="Wang Z.W."/>
            <person name="Zhao X."/>
            <person name="Zhong W.Y."/>
            <person name="Chen H."/>
            <person name="Yin W.L."/>
            <person name="Huang T."/>
            <person name="Niu S.C."/>
            <person name="Liu Z.J."/>
        </authorList>
    </citation>
    <scope>NUCLEOTIDE SEQUENCE [LARGE SCALE GENOMIC DNA]</scope>
    <source>
        <strain evidence="2">Lindl</strain>
    </source>
</reference>
<proteinExistence type="predicted"/>
<evidence type="ECO:0000313" key="2">
    <source>
        <dbReference type="EMBL" id="KAH0464475.1"/>
    </source>
</evidence>
<accession>A0AAV7GRK9</accession>
<dbReference type="AlphaFoldDB" id="A0AAV7GRK9"/>
<feature type="region of interest" description="Disordered" evidence="1">
    <location>
        <begin position="72"/>
        <end position="93"/>
    </location>
</feature>
<protein>
    <submittedName>
        <fullName evidence="2">Uncharacterized protein</fullName>
    </submittedName>
</protein>
<evidence type="ECO:0000313" key="3">
    <source>
        <dbReference type="Proteomes" id="UP000775213"/>
    </source>
</evidence>
<keyword evidence="3" id="KW-1185">Reference proteome</keyword>
<dbReference type="EMBL" id="JAGFBR010000007">
    <property type="protein sequence ID" value="KAH0464475.1"/>
    <property type="molecule type" value="Genomic_DNA"/>
</dbReference>
<name>A0AAV7GRK9_DENCH</name>